<evidence type="ECO:0000313" key="2">
    <source>
        <dbReference type="Proteomes" id="UP001165101"/>
    </source>
</evidence>
<comment type="caution">
    <text evidence="1">The sequence shown here is derived from an EMBL/GenBank/DDBJ whole genome shotgun (WGS) entry which is preliminary data.</text>
</comment>
<reference evidence="1" key="1">
    <citation type="submission" date="2023-04" db="EMBL/GenBank/DDBJ databases">
        <title>Candida boidinii NBRC 1967.</title>
        <authorList>
            <person name="Ichikawa N."/>
            <person name="Sato H."/>
            <person name="Tonouchi N."/>
        </authorList>
    </citation>
    <scope>NUCLEOTIDE SEQUENCE</scope>
    <source>
        <strain evidence="1">NBRC 1967</strain>
    </source>
</reference>
<accession>A0ACB5TFE7</accession>
<keyword evidence="2" id="KW-1185">Reference proteome</keyword>
<protein>
    <submittedName>
        <fullName evidence="1">Unnamed protein product</fullName>
    </submittedName>
</protein>
<organism evidence="1 2">
    <name type="scientific">Candida boidinii</name>
    <name type="common">Yeast</name>
    <dbReference type="NCBI Taxonomy" id="5477"/>
    <lineage>
        <taxon>Eukaryota</taxon>
        <taxon>Fungi</taxon>
        <taxon>Dikarya</taxon>
        <taxon>Ascomycota</taxon>
        <taxon>Saccharomycotina</taxon>
        <taxon>Pichiomycetes</taxon>
        <taxon>Pichiales</taxon>
        <taxon>Pichiaceae</taxon>
        <taxon>Ogataea</taxon>
        <taxon>Ogataea/Candida clade</taxon>
    </lineage>
</organism>
<sequence length="514" mass="58466">MSLVLGYNSDSDSNSDSAGDTKDFKATASHSISTVSAKPDVKTNSRELIQVGDSHISSKKTFSGIVEKTIFDDLTFKNKKRLHDISNGDGLNDLEYYKSQKSTKLESKRIKKQRKTKGDASDIDNYKGPWASYSESSDEDDSEKEEEDDEDEDEDGGETVLKNNNSHSEEVSKFYKSKSYPDEEGELCYMEPSKDITIDFTKPIGSQECFVPKTQVHVYDGHYKGTQQIQFLPQTGHLLLSCGNDSMIKLWDVYHSRQLLRSFEGHERSVKFVHFNNSGSEFISCSYDKYVKLWDTETGKCKTKIRLNAIPNVCKFNPNEDKQNEFLVGLTNKKIEHFDSRTNESIQTYDHHMGAINSITFVDDNKKFMTSSDDKSLRVWNWQINMPIKQISDPSQHSMPCLSLHPNGKYVVAQSMDNSIVTFSAHDKFKKNKKKYFDGHNSSGYSINLDFSPDGKNLMSGDNNGFAFFWDWKTCKLIKKLKVDNKVISTIASHPRETSTVCMSGQSGKIYLYN</sequence>
<dbReference type="EMBL" id="BSXV01000077">
    <property type="protein sequence ID" value="GME87333.1"/>
    <property type="molecule type" value="Genomic_DNA"/>
</dbReference>
<dbReference type="Proteomes" id="UP001165101">
    <property type="component" value="Unassembled WGS sequence"/>
</dbReference>
<proteinExistence type="predicted"/>
<gene>
    <name evidence="1" type="ORF">Cboi01_000031800</name>
</gene>
<name>A0ACB5TFE7_CANBO</name>
<evidence type="ECO:0000313" key="1">
    <source>
        <dbReference type="EMBL" id="GME87333.1"/>
    </source>
</evidence>